<dbReference type="SMART" id="SM00460">
    <property type="entry name" value="TGc"/>
    <property type="match status" value="1"/>
</dbReference>
<feature type="region of interest" description="Disordered" evidence="15">
    <location>
        <begin position="288"/>
        <end position="309"/>
    </location>
</feature>
<proteinExistence type="inferred from homology"/>
<sequence length="828" mass="93169">MKIQTPEIIHPLDRSRVVSMGHFPRPPPHQGSREGYVLSSAAAPAYGGKKGAWPFNPPPHPWFREQGLRAAASRYYCACSLVLTGLSSARAIQQNHPPVSPAAAVAPPPLGQARKREVAAPESACDRSIKCLRQNAPARITFPVLTAVSEPSGFGAGGRALKSVCSRVKGGKHQAPDRRAMAAVVGQSSQPSSQAVSELCQNAREAFLEASRLLLTYADNIISHPNEEKYRSIRIGNPAFSTRLLPVRGAVECLFEMGFEEGETHLIFPKEASIEQLRKIRDLIAGERDSRLNESNQNQRSGSSQSITNTQTALQPLRPANSTPGPSNKQVKTSIEQSAEKGTMIFQILQSNSQHVLVYENLSLQKKALASIPLQELKEKAQEKLVQARKIDKGANLNEEDFLLLELLNWFKSDFFQWVNTLPCSKCGGQTITKENLPPSDDDLRWNANRVENHYCTQCQFSNRFPRYNNPEKLLETRRGRCGEWANCFTLCCRAVGFETRYVWDSTDHVWTEVYSSSQQRWLHCDPCENVCDKPLLYEIGWGKQLSYIIAFSKDEVVDVTWRYSCKHEEVLARRIHVDETALRETINKLTKLKQRSLSESKRKELQNRIIVELVEFISPKTPKPGELSGRTSGSVAWRIARGEIDSEKAGDTVFIPTGNEKTSKLFHLCYNVVEDNYTRVSNNNEKINGWEKGVWKMESLWRKVETDWKMVYVARKQGSSSAYISWKFECGSVGLKIDNISVRTSSKTFQSGRIRWKLYSPTAEIDLIADKSLRSYSHFSGTTEIILEAELSGGDGDIAWQHTQLFRESLNDCGEICLEIIIKLIDL</sequence>
<evidence type="ECO:0000256" key="3">
    <source>
        <dbReference type="ARBA" id="ARBA00004496"/>
    </source>
</evidence>
<dbReference type="FunFam" id="2.20.25.10:FF:000011">
    <property type="entry name" value="peptide-N(4)-(N-acetyl-beta- glucosaminyl)asparagine amidase"/>
    <property type="match status" value="1"/>
</dbReference>
<evidence type="ECO:0000256" key="8">
    <source>
        <dbReference type="ARBA" id="ARBA00022723"/>
    </source>
</evidence>
<dbReference type="Proteomes" id="UP000594220">
    <property type="component" value="Unplaced"/>
</dbReference>
<feature type="domain" description="PAW" evidence="16">
    <location>
        <begin position="627"/>
        <end position="828"/>
    </location>
</feature>
<dbReference type="Pfam" id="PF09409">
    <property type="entry name" value="PUB"/>
    <property type="match status" value="1"/>
</dbReference>
<dbReference type="CDD" id="cd10459">
    <property type="entry name" value="PUB_PNGase"/>
    <property type="match status" value="1"/>
</dbReference>
<protein>
    <recommendedName>
        <fullName evidence="6">Peptide-N(4)-(N-acetyl-beta-glucosaminyl)asparagine amidase</fullName>
        <ecNumber evidence="5">3.5.1.52</ecNumber>
    </recommendedName>
    <alternativeName>
        <fullName evidence="12">N-glycanase 1</fullName>
    </alternativeName>
    <alternativeName>
        <fullName evidence="13">Peptide:N-glycanase</fullName>
    </alternativeName>
</protein>
<name>A0A7M4E7N5_CROPO</name>
<evidence type="ECO:0000256" key="10">
    <source>
        <dbReference type="ARBA" id="ARBA00022833"/>
    </source>
</evidence>
<dbReference type="GO" id="GO:0006516">
    <property type="term" value="P:glycoprotein catabolic process"/>
    <property type="evidence" value="ECO:0007669"/>
    <property type="project" value="Ensembl"/>
</dbReference>
<evidence type="ECO:0000256" key="2">
    <source>
        <dbReference type="ARBA" id="ARBA00001947"/>
    </source>
</evidence>
<evidence type="ECO:0000256" key="15">
    <source>
        <dbReference type="SAM" id="MobiDB-lite"/>
    </source>
</evidence>
<dbReference type="AlphaFoldDB" id="A0A7M4E7N5"/>
<dbReference type="SUPFAM" id="SSF54001">
    <property type="entry name" value="Cysteine proteinases"/>
    <property type="match status" value="1"/>
</dbReference>
<dbReference type="GO" id="GO:0046872">
    <property type="term" value="F:metal ion binding"/>
    <property type="evidence" value="ECO:0007669"/>
    <property type="project" value="UniProtKB-KW"/>
</dbReference>
<comment type="subcellular location">
    <subcellularLocation>
        <location evidence="3">Cytoplasm</location>
    </subcellularLocation>
</comment>
<dbReference type="GO" id="GO:0005829">
    <property type="term" value="C:cytosol"/>
    <property type="evidence" value="ECO:0007669"/>
    <property type="project" value="TreeGrafter"/>
</dbReference>
<dbReference type="OMA" id="ENHYCSQ"/>
<evidence type="ECO:0000256" key="7">
    <source>
        <dbReference type="ARBA" id="ARBA00022490"/>
    </source>
</evidence>
<keyword evidence="18" id="KW-1185">Reference proteome</keyword>
<dbReference type="Gene3D" id="3.10.620.30">
    <property type="match status" value="1"/>
</dbReference>
<reference evidence="17" key="2">
    <citation type="submission" date="2025-09" db="UniProtKB">
        <authorList>
            <consortium name="Ensembl"/>
        </authorList>
    </citation>
    <scope>IDENTIFICATION</scope>
</reference>
<dbReference type="PANTHER" id="PTHR12143:SF19">
    <property type="entry name" value="PEPTIDE-N(4)-(N-ACETYL-BETA-GLUCOSAMINYL)ASPARAGINE AMIDASE"/>
    <property type="match status" value="1"/>
</dbReference>
<keyword evidence="7" id="KW-0963">Cytoplasm</keyword>
<evidence type="ECO:0000256" key="1">
    <source>
        <dbReference type="ARBA" id="ARBA00001650"/>
    </source>
</evidence>
<evidence type="ECO:0000313" key="18">
    <source>
        <dbReference type="Proteomes" id="UP000594220"/>
    </source>
</evidence>
<accession>A0A7M4E7N5</accession>
<dbReference type="InterPro" id="IPR050883">
    <property type="entry name" value="PNGase"/>
</dbReference>
<dbReference type="Pfam" id="PF01841">
    <property type="entry name" value="Transglut_core"/>
    <property type="match status" value="1"/>
</dbReference>
<dbReference type="SUPFAM" id="SSF49785">
    <property type="entry name" value="Galactose-binding domain-like"/>
    <property type="match status" value="1"/>
</dbReference>
<evidence type="ECO:0000256" key="11">
    <source>
        <dbReference type="ARBA" id="ARBA00024870"/>
    </source>
</evidence>
<dbReference type="Ensembl" id="ENSCPRT00005006707.1">
    <property type="protein sequence ID" value="ENSCPRP00005005724.1"/>
    <property type="gene ID" value="ENSCPRG00005004102.1"/>
</dbReference>
<evidence type="ECO:0000256" key="6">
    <source>
        <dbReference type="ARBA" id="ARBA00018546"/>
    </source>
</evidence>
<dbReference type="Pfam" id="PF04721">
    <property type="entry name" value="PAW"/>
    <property type="match status" value="1"/>
</dbReference>
<keyword evidence="8" id="KW-0479">Metal-binding</keyword>
<dbReference type="Gene3D" id="2.20.25.10">
    <property type="match status" value="1"/>
</dbReference>
<dbReference type="GeneTree" id="ENSGT00390000006540"/>
<dbReference type="InterPro" id="IPR008979">
    <property type="entry name" value="Galactose-bd-like_sf"/>
</dbReference>
<dbReference type="InterPro" id="IPR006588">
    <property type="entry name" value="Peptide_N_glycanase_PAW_dom"/>
</dbReference>
<dbReference type="Gene3D" id="1.20.58.2190">
    <property type="match status" value="1"/>
</dbReference>
<evidence type="ECO:0000256" key="13">
    <source>
        <dbReference type="ARBA" id="ARBA00032901"/>
    </source>
</evidence>
<evidence type="ECO:0000256" key="14">
    <source>
        <dbReference type="PROSITE-ProRule" id="PRU00731"/>
    </source>
</evidence>
<dbReference type="FunFam" id="2.60.120.1020:FF:000001">
    <property type="entry name" value="Peptide-N(4)-(N-acetyl-beta-glucosaminyl)asparagine amidase"/>
    <property type="match status" value="1"/>
</dbReference>
<dbReference type="InterPro" id="IPR038765">
    <property type="entry name" value="Papain-like_cys_pep_sf"/>
</dbReference>
<dbReference type="EC" id="3.5.1.52" evidence="5"/>
<evidence type="ECO:0000256" key="12">
    <source>
        <dbReference type="ARBA" id="ARBA00029604"/>
    </source>
</evidence>
<comment type="similarity">
    <text evidence="4 14">Belongs to the transglutaminase-like superfamily. PNGase family.</text>
</comment>
<organism evidence="17 18">
    <name type="scientific">Crocodylus porosus</name>
    <name type="common">Saltwater crocodile</name>
    <name type="synonym">Estuarine crocodile</name>
    <dbReference type="NCBI Taxonomy" id="8502"/>
    <lineage>
        <taxon>Eukaryota</taxon>
        <taxon>Metazoa</taxon>
        <taxon>Chordata</taxon>
        <taxon>Craniata</taxon>
        <taxon>Vertebrata</taxon>
        <taxon>Euteleostomi</taxon>
        <taxon>Archelosauria</taxon>
        <taxon>Archosauria</taxon>
        <taxon>Crocodylia</taxon>
        <taxon>Longirostres</taxon>
        <taxon>Crocodylidae</taxon>
        <taxon>Crocodylus</taxon>
    </lineage>
</organism>
<dbReference type="Gene3D" id="2.60.120.1020">
    <property type="entry name" value="Peptide N glycanase, PAW domain"/>
    <property type="match status" value="1"/>
</dbReference>
<dbReference type="SMART" id="SM00613">
    <property type="entry name" value="PAW"/>
    <property type="match status" value="1"/>
</dbReference>
<comment type="cofactor">
    <cofactor evidence="2">
        <name>Zn(2+)</name>
        <dbReference type="ChEBI" id="CHEBI:29105"/>
    </cofactor>
</comment>
<evidence type="ECO:0000256" key="4">
    <source>
        <dbReference type="ARBA" id="ARBA00009390"/>
    </source>
</evidence>
<dbReference type="InterPro" id="IPR002931">
    <property type="entry name" value="Transglutaminase-like"/>
</dbReference>
<dbReference type="SMART" id="SM00580">
    <property type="entry name" value="PUG"/>
    <property type="match status" value="1"/>
</dbReference>
<evidence type="ECO:0000259" key="16">
    <source>
        <dbReference type="PROSITE" id="PS51398"/>
    </source>
</evidence>
<comment type="function">
    <text evidence="11">Specifically deglycosylates the denatured form of N-linked glycoproteins in the cytoplasm and assists their proteasome-mediated degradation. Cleaves the beta-aspartyl-glucosamine (GlcNAc) of the glycan and the amide side chain of Asn, converting Asn to Asp. Prefers proteins containing high-mannose over those bearing complex type oligosaccharides. Can recognize misfolded proteins in the endoplasmic reticulum that are exported to the cytosol to be destroyed and deglycosylate them, while it has no activity toward native proteins. Deglycosylation is a prerequisite for subsequent proteasome-mediated degradation of some, but not all, misfolded glycoproteins.</text>
</comment>
<evidence type="ECO:0000256" key="9">
    <source>
        <dbReference type="ARBA" id="ARBA00022801"/>
    </source>
</evidence>
<keyword evidence="10" id="KW-0862">Zinc</keyword>
<dbReference type="InterPro" id="IPR018997">
    <property type="entry name" value="PUB_domain"/>
</dbReference>
<comment type="catalytic activity">
    <reaction evidence="1">
        <text>Hydrolysis of an N(4)-(acetyl-beta-D-glucosaminyl)asparagine residue in which the glucosamine residue may be further glycosylated, to yield a (substituted) N-acetyl-beta-D-glucosaminylamine and a peptide containing an aspartate residue.</text>
        <dbReference type="EC" id="3.5.1.52"/>
    </reaction>
</comment>
<keyword evidence="9" id="KW-0378">Hydrolase</keyword>
<evidence type="ECO:0000256" key="5">
    <source>
        <dbReference type="ARBA" id="ARBA00012158"/>
    </source>
</evidence>
<dbReference type="FunFam" id="1.20.58.2190:FF:000001">
    <property type="entry name" value="peptide-N(4)-(N-acetyl-beta- glucosaminyl)asparagine amidase"/>
    <property type="match status" value="1"/>
</dbReference>
<dbReference type="InterPro" id="IPR038680">
    <property type="entry name" value="PAW_sf"/>
</dbReference>
<evidence type="ECO:0000313" key="17">
    <source>
        <dbReference type="Ensembl" id="ENSCPRP00005005724.1"/>
    </source>
</evidence>
<feature type="region of interest" description="Disordered" evidence="15">
    <location>
        <begin position="316"/>
        <end position="335"/>
    </location>
</feature>
<dbReference type="PROSITE" id="PS51398">
    <property type="entry name" value="PAW"/>
    <property type="match status" value="1"/>
</dbReference>
<dbReference type="GO" id="GO:0005634">
    <property type="term" value="C:nucleus"/>
    <property type="evidence" value="ECO:0007669"/>
    <property type="project" value="TreeGrafter"/>
</dbReference>
<gene>
    <name evidence="17" type="primary">NGLY1</name>
</gene>
<dbReference type="InterPro" id="IPR036339">
    <property type="entry name" value="PUB-like_dom_sf"/>
</dbReference>
<dbReference type="SUPFAM" id="SSF143503">
    <property type="entry name" value="PUG domain-like"/>
    <property type="match status" value="1"/>
</dbReference>
<feature type="compositionally biased region" description="Low complexity" evidence="15">
    <location>
        <begin position="293"/>
        <end position="306"/>
    </location>
</feature>
<dbReference type="PANTHER" id="PTHR12143">
    <property type="entry name" value="PEPTIDE N-GLYCANASE PNGASE -RELATED"/>
    <property type="match status" value="1"/>
</dbReference>
<reference evidence="17" key="1">
    <citation type="submission" date="2025-08" db="UniProtKB">
        <authorList>
            <consortium name="Ensembl"/>
        </authorList>
    </citation>
    <scope>IDENTIFICATION</scope>
</reference>
<dbReference type="GO" id="GO:0000224">
    <property type="term" value="F:peptide-N4-(N-acetyl-beta-glucosaminyl)asparagine amidase activity"/>
    <property type="evidence" value="ECO:0007669"/>
    <property type="project" value="UniProtKB-EC"/>
</dbReference>